<evidence type="ECO:0000256" key="1">
    <source>
        <dbReference type="SAM" id="MobiDB-lite"/>
    </source>
</evidence>
<feature type="region of interest" description="Disordered" evidence="1">
    <location>
        <begin position="51"/>
        <end position="86"/>
    </location>
</feature>
<comment type="caution">
    <text evidence="2">The sequence shown here is derived from an EMBL/GenBank/DDBJ whole genome shotgun (WGS) entry which is preliminary data.</text>
</comment>
<keyword evidence="3" id="KW-1185">Reference proteome</keyword>
<dbReference type="EMBL" id="CAAALY010086377">
    <property type="protein sequence ID" value="VEL27313.1"/>
    <property type="molecule type" value="Genomic_DNA"/>
</dbReference>
<gene>
    <name evidence="2" type="ORF">PXEA_LOCUS20753</name>
</gene>
<accession>A0A448X3J0</accession>
<organism evidence="2 3">
    <name type="scientific">Protopolystoma xenopodis</name>
    <dbReference type="NCBI Taxonomy" id="117903"/>
    <lineage>
        <taxon>Eukaryota</taxon>
        <taxon>Metazoa</taxon>
        <taxon>Spiralia</taxon>
        <taxon>Lophotrochozoa</taxon>
        <taxon>Platyhelminthes</taxon>
        <taxon>Monogenea</taxon>
        <taxon>Polyopisthocotylea</taxon>
        <taxon>Polystomatidea</taxon>
        <taxon>Polystomatidae</taxon>
        <taxon>Protopolystoma</taxon>
    </lineage>
</organism>
<protein>
    <submittedName>
        <fullName evidence="2">Uncharacterized protein</fullName>
    </submittedName>
</protein>
<evidence type="ECO:0000313" key="3">
    <source>
        <dbReference type="Proteomes" id="UP000784294"/>
    </source>
</evidence>
<sequence length="110" mass="11822">MVGVDGPKTSASRAEGTLWRRLSGPGRLGSLSTHLLRGFRFCRPRGVLRPVDVRNEITPSRPLQPFNPSPTSSSASSPLASTTPTKFSHANKCVHADVRLVYHGGGCKNI</sequence>
<reference evidence="2" key="1">
    <citation type="submission" date="2018-11" db="EMBL/GenBank/DDBJ databases">
        <authorList>
            <consortium name="Pathogen Informatics"/>
        </authorList>
    </citation>
    <scope>NUCLEOTIDE SEQUENCE</scope>
</reference>
<proteinExistence type="predicted"/>
<dbReference type="Proteomes" id="UP000784294">
    <property type="component" value="Unassembled WGS sequence"/>
</dbReference>
<name>A0A448X3J0_9PLAT</name>
<evidence type="ECO:0000313" key="2">
    <source>
        <dbReference type="EMBL" id="VEL27313.1"/>
    </source>
</evidence>
<feature type="compositionally biased region" description="Low complexity" evidence="1">
    <location>
        <begin position="69"/>
        <end position="85"/>
    </location>
</feature>
<dbReference type="AlphaFoldDB" id="A0A448X3J0"/>